<keyword evidence="10 11" id="KW-0539">Nucleus</keyword>
<keyword evidence="5 11" id="KW-0862">Zinc</keyword>
<evidence type="ECO:0000259" key="13">
    <source>
        <dbReference type="PROSITE" id="PS51030"/>
    </source>
</evidence>
<feature type="domain" description="NR LBD" evidence="14">
    <location>
        <begin position="321"/>
        <end position="551"/>
    </location>
</feature>
<sequence length="551" mass="61277">MGEKKRKLCLHVQCNDKLKAHGASWNQYCVLESECGFLSREIMCTELTPEDKSLRRRLNTELRSEESSCDLQHRNTAETKSKQSSDPKLTTGTSSSSKPIFQFPELSSTNITSSGQRTKLLTGTRSCTAFTKAGGMVLLCKVCGDVASGFHYGVHACEGCKGFFRRSIQQNISYKMCVKKEKCLIIRMNRNRCQHCRFKKCLSVGMSRDGVRFGRIPKREKQRLLDEMQSYMNTNTTMDVDSGTPSEDLSIKTTASPLCLPLVSEEVVSASFYSSVVVKEEEMLDENISSSLNHGSLFCSIPPDSRLTPSSCPTQGSFMPTHTDHTPKLTGSESKTKAPCSLESWSLSAGAKVLACPLNSSPVSTSGRSTQQVWDDFSHCFSPAIKDVVEFSRSIPGFNMLNQDDQIRLLKSGTFQVLMVRFSSLFNVKQRTVRFLNGQTYPMASLRALGMGTLLDAMFDFSEKLSILGLESDEMSLFMAVVLVSADHSGISNMAAVEKLQDDLIDSLRSLFVQKRPNNAEIFPKLLLRLPDLRTLNCLHSEKLSAFRIDS</sequence>
<dbReference type="Pfam" id="PF00104">
    <property type="entry name" value="Hormone_recep"/>
    <property type="match status" value="1"/>
</dbReference>
<dbReference type="GO" id="GO:0005634">
    <property type="term" value="C:nucleus"/>
    <property type="evidence" value="ECO:0007669"/>
    <property type="project" value="UniProtKB-SubCell"/>
</dbReference>
<feature type="compositionally biased region" description="Basic and acidic residues" evidence="12">
    <location>
        <begin position="65"/>
        <end position="85"/>
    </location>
</feature>
<dbReference type="SUPFAM" id="SSF48508">
    <property type="entry name" value="Nuclear receptor ligand-binding domain"/>
    <property type="match status" value="1"/>
</dbReference>
<evidence type="ECO:0000256" key="7">
    <source>
        <dbReference type="ARBA" id="ARBA00023125"/>
    </source>
</evidence>
<dbReference type="PROSITE" id="PS51843">
    <property type="entry name" value="NR_LBD"/>
    <property type="match status" value="1"/>
</dbReference>
<dbReference type="GO" id="GO:0000122">
    <property type="term" value="P:negative regulation of transcription by RNA polymerase II"/>
    <property type="evidence" value="ECO:0007669"/>
    <property type="project" value="TreeGrafter"/>
</dbReference>
<dbReference type="SUPFAM" id="SSF57716">
    <property type="entry name" value="Glucocorticoid receptor-like (DNA-binding domain)"/>
    <property type="match status" value="1"/>
</dbReference>
<evidence type="ECO:0000313" key="15">
    <source>
        <dbReference type="EMBL" id="KAI5616576.1"/>
    </source>
</evidence>
<evidence type="ECO:0000256" key="11">
    <source>
        <dbReference type="RuleBase" id="RU004334"/>
    </source>
</evidence>
<dbReference type="FunFam" id="3.30.50.10:FF:000013">
    <property type="entry name" value="Nuclear receptor subfamily 1 group D member 2"/>
    <property type="match status" value="1"/>
</dbReference>
<accession>A0AAD5AI56</accession>
<dbReference type="Gene3D" id="3.30.50.10">
    <property type="entry name" value="Erythroid Transcription Factor GATA-1, subunit A"/>
    <property type="match status" value="1"/>
</dbReference>
<evidence type="ECO:0000256" key="2">
    <source>
        <dbReference type="ARBA" id="ARBA00008092"/>
    </source>
</evidence>
<dbReference type="PRINTS" id="PR00546">
    <property type="entry name" value="THYROIDHORMR"/>
</dbReference>
<dbReference type="GO" id="GO:0004879">
    <property type="term" value="F:nuclear receptor activity"/>
    <property type="evidence" value="ECO:0007669"/>
    <property type="project" value="InterPro"/>
</dbReference>
<comment type="similarity">
    <text evidence="2">Belongs to the nuclear hormone receptor family. NR1 subfamily.</text>
</comment>
<evidence type="ECO:0000256" key="4">
    <source>
        <dbReference type="ARBA" id="ARBA00022771"/>
    </source>
</evidence>
<dbReference type="CDD" id="cd07166">
    <property type="entry name" value="NR_DBD_REV_ERB"/>
    <property type="match status" value="1"/>
</dbReference>
<dbReference type="Gene3D" id="1.10.565.10">
    <property type="entry name" value="Retinoid X Receptor"/>
    <property type="match status" value="1"/>
</dbReference>
<dbReference type="AlphaFoldDB" id="A0AAD5AI56"/>
<evidence type="ECO:0000313" key="16">
    <source>
        <dbReference type="Proteomes" id="UP001205998"/>
    </source>
</evidence>
<keyword evidence="7 11" id="KW-0238">DNA-binding</keyword>
<dbReference type="InterPro" id="IPR000536">
    <property type="entry name" value="Nucl_hrmn_rcpt_lig-bd"/>
</dbReference>
<feature type="region of interest" description="Disordered" evidence="12">
    <location>
        <begin position="65"/>
        <end position="101"/>
    </location>
</feature>
<dbReference type="InterPro" id="IPR013088">
    <property type="entry name" value="Znf_NHR/GATA"/>
</dbReference>
<proteinExistence type="inferred from homology"/>
<evidence type="ECO:0000256" key="5">
    <source>
        <dbReference type="ARBA" id="ARBA00022833"/>
    </source>
</evidence>
<keyword evidence="9 11" id="KW-0675">Receptor</keyword>
<organism evidence="15 16">
    <name type="scientific">Silurus asotus</name>
    <name type="common">Amur catfish</name>
    <name type="synonym">Parasilurus asotus</name>
    <dbReference type="NCBI Taxonomy" id="30991"/>
    <lineage>
        <taxon>Eukaryota</taxon>
        <taxon>Metazoa</taxon>
        <taxon>Chordata</taxon>
        <taxon>Craniata</taxon>
        <taxon>Vertebrata</taxon>
        <taxon>Euteleostomi</taxon>
        <taxon>Actinopterygii</taxon>
        <taxon>Neopterygii</taxon>
        <taxon>Teleostei</taxon>
        <taxon>Ostariophysi</taxon>
        <taxon>Siluriformes</taxon>
        <taxon>Siluridae</taxon>
        <taxon>Silurus</taxon>
    </lineage>
</organism>
<dbReference type="InterPro" id="IPR035500">
    <property type="entry name" value="NHR-like_dom_sf"/>
</dbReference>
<dbReference type="InterPro" id="IPR001628">
    <property type="entry name" value="Znf_hrmn_rcpt"/>
</dbReference>
<dbReference type="Proteomes" id="UP001205998">
    <property type="component" value="Unassembled WGS sequence"/>
</dbReference>
<gene>
    <name evidence="15" type="ORF">C0J50_23852</name>
</gene>
<comment type="subcellular location">
    <subcellularLocation>
        <location evidence="1">Cytoplasm</location>
    </subcellularLocation>
    <subcellularLocation>
        <location evidence="11">Nucleus</location>
    </subcellularLocation>
</comment>
<dbReference type="GO" id="GO:0009755">
    <property type="term" value="P:hormone-mediated signaling pathway"/>
    <property type="evidence" value="ECO:0007669"/>
    <property type="project" value="TreeGrafter"/>
</dbReference>
<keyword evidence="8 11" id="KW-0804">Transcription</keyword>
<evidence type="ECO:0000256" key="6">
    <source>
        <dbReference type="ARBA" id="ARBA00023015"/>
    </source>
</evidence>
<dbReference type="GO" id="GO:0045944">
    <property type="term" value="P:positive regulation of transcription by RNA polymerase II"/>
    <property type="evidence" value="ECO:0007669"/>
    <property type="project" value="TreeGrafter"/>
</dbReference>
<dbReference type="InterPro" id="IPR050234">
    <property type="entry name" value="Nuclear_hormone_rcpt_NR1"/>
</dbReference>
<dbReference type="GO" id="GO:0030154">
    <property type="term" value="P:cell differentiation"/>
    <property type="evidence" value="ECO:0007669"/>
    <property type="project" value="TreeGrafter"/>
</dbReference>
<dbReference type="GO" id="GO:0000978">
    <property type="term" value="F:RNA polymerase II cis-regulatory region sequence-specific DNA binding"/>
    <property type="evidence" value="ECO:0007669"/>
    <property type="project" value="TreeGrafter"/>
</dbReference>
<dbReference type="PROSITE" id="PS51030">
    <property type="entry name" value="NUCLEAR_REC_DBD_2"/>
    <property type="match status" value="1"/>
</dbReference>
<evidence type="ECO:0000256" key="1">
    <source>
        <dbReference type="ARBA" id="ARBA00004496"/>
    </source>
</evidence>
<keyword evidence="3 11" id="KW-0479">Metal-binding</keyword>
<dbReference type="InterPro" id="IPR001723">
    <property type="entry name" value="Nuclear_hrmn_rcpt"/>
</dbReference>
<dbReference type="SMART" id="SM00430">
    <property type="entry name" value="HOLI"/>
    <property type="match status" value="1"/>
</dbReference>
<dbReference type="GO" id="GO:0005737">
    <property type="term" value="C:cytoplasm"/>
    <property type="evidence" value="ECO:0007669"/>
    <property type="project" value="UniProtKB-SubCell"/>
</dbReference>
<dbReference type="PANTHER" id="PTHR24082:SF501">
    <property type="entry name" value="NUCLEAR RECEPTOR SUBFAMILY 1, GROUP D, MEMBER 4A ISOFORM X1"/>
    <property type="match status" value="1"/>
</dbReference>
<evidence type="ECO:0000259" key="14">
    <source>
        <dbReference type="PROSITE" id="PS51843"/>
    </source>
</evidence>
<dbReference type="PANTHER" id="PTHR24082">
    <property type="entry name" value="NUCLEAR HORMONE RECEPTOR"/>
    <property type="match status" value="1"/>
</dbReference>
<keyword evidence="16" id="KW-1185">Reference proteome</keyword>
<feature type="compositionally biased region" description="Polar residues" evidence="12">
    <location>
        <begin position="86"/>
        <end position="101"/>
    </location>
</feature>
<evidence type="ECO:0000256" key="3">
    <source>
        <dbReference type="ARBA" id="ARBA00022723"/>
    </source>
</evidence>
<evidence type="ECO:0000256" key="12">
    <source>
        <dbReference type="SAM" id="MobiDB-lite"/>
    </source>
</evidence>
<keyword evidence="4 11" id="KW-0863">Zinc-finger</keyword>
<dbReference type="GO" id="GO:0008270">
    <property type="term" value="F:zinc ion binding"/>
    <property type="evidence" value="ECO:0007669"/>
    <property type="project" value="UniProtKB-KW"/>
</dbReference>
<reference evidence="15" key="1">
    <citation type="submission" date="2018-07" db="EMBL/GenBank/DDBJ databases">
        <title>Comparative genomics of catfishes provides insights into carnivory and benthic adaptation.</title>
        <authorList>
            <person name="Zhang Y."/>
            <person name="Wang D."/>
            <person name="Peng Z."/>
            <person name="Zheng S."/>
            <person name="Shao F."/>
            <person name="Tao W."/>
        </authorList>
    </citation>
    <scope>NUCLEOTIDE SEQUENCE</scope>
    <source>
        <strain evidence="15">Chongqing</strain>
    </source>
</reference>
<protein>
    <submittedName>
        <fullName evidence="15">Nuclear receptor subfamily 1, group D, member 4a</fullName>
    </submittedName>
</protein>
<keyword evidence="6 11" id="KW-0805">Transcription regulation</keyword>
<dbReference type="PRINTS" id="PR00047">
    <property type="entry name" value="STROIDFINGER"/>
</dbReference>
<comment type="caution">
    <text evidence="15">The sequence shown here is derived from an EMBL/GenBank/DDBJ whole genome shotgun (WGS) entry which is preliminary data.</text>
</comment>
<evidence type="ECO:0000256" key="9">
    <source>
        <dbReference type="ARBA" id="ARBA00023170"/>
    </source>
</evidence>
<name>A0AAD5AI56_SILAS</name>
<dbReference type="Pfam" id="PF00105">
    <property type="entry name" value="zf-C4"/>
    <property type="match status" value="1"/>
</dbReference>
<dbReference type="InterPro" id="IPR001728">
    <property type="entry name" value="ThyrH_rcpt"/>
</dbReference>
<evidence type="ECO:0000256" key="8">
    <source>
        <dbReference type="ARBA" id="ARBA00023163"/>
    </source>
</evidence>
<dbReference type="PRINTS" id="PR00398">
    <property type="entry name" value="STRDHORMONER"/>
</dbReference>
<dbReference type="SMART" id="SM00399">
    <property type="entry name" value="ZnF_C4"/>
    <property type="match status" value="1"/>
</dbReference>
<dbReference type="PROSITE" id="PS00031">
    <property type="entry name" value="NUCLEAR_REC_DBD_1"/>
    <property type="match status" value="1"/>
</dbReference>
<feature type="domain" description="Nuclear receptor" evidence="13">
    <location>
        <begin position="137"/>
        <end position="213"/>
    </location>
</feature>
<dbReference type="EMBL" id="MU551721">
    <property type="protein sequence ID" value="KAI5616576.1"/>
    <property type="molecule type" value="Genomic_DNA"/>
</dbReference>
<evidence type="ECO:0000256" key="10">
    <source>
        <dbReference type="ARBA" id="ARBA00023242"/>
    </source>
</evidence>